<gene>
    <name evidence="4" type="ORF">IPJ89_00320</name>
</gene>
<dbReference type="Gene3D" id="3.40.50.300">
    <property type="entry name" value="P-loop containing nucleotide triphosphate hydrolases"/>
    <property type="match status" value="2"/>
</dbReference>
<evidence type="ECO:0000256" key="1">
    <source>
        <dbReference type="ARBA" id="ARBA00023054"/>
    </source>
</evidence>
<protein>
    <submittedName>
        <fullName evidence="4">SMC family ATPase</fullName>
    </submittedName>
</protein>
<dbReference type="AlphaFoldDB" id="A0A7T9I1T5"/>
<accession>A0A7T9I1T5</accession>
<proteinExistence type="predicted"/>
<evidence type="ECO:0000256" key="2">
    <source>
        <dbReference type="SAM" id="Coils"/>
    </source>
</evidence>
<feature type="domain" description="RecF/RecN/SMC N-terminal" evidence="3">
    <location>
        <begin position="1"/>
        <end position="97"/>
    </location>
</feature>
<dbReference type="SUPFAM" id="SSF75712">
    <property type="entry name" value="Rad50 coiled-coil Zn hook"/>
    <property type="match status" value="1"/>
</dbReference>
<evidence type="ECO:0000259" key="3">
    <source>
        <dbReference type="Pfam" id="PF02463"/>
    </source>
</evidence>
<dbReference type="InterPro" id="IPR003395">
    <property type="entry name" value="RecF/RecN/SMC_N"/>
</dbReference>
<feature type="coiled-coil region" evidence="2">
    <location>
        <begin position="286"/>
        <end position="330"/>
    </location>
</feature>
<dbReference type="Pfam" id="PF02463">
    <property type="entry name" value="SMC_N"/>
    <property type="match status" value="1"/>
</dbReference>
<dbReference type="InterPro" id="IPR027417">
    <property type="entry name" value="P-loop_NTPase"/>
</dbReference>
<dbReference type="PANTHER" id="PTHR32114:SF2">
    <property type="entry name" value="ABC TRANSPORTER ABCH.3"/>
    <property type="match status" value="1"/>
</dbReference>
<dbReference type="PANTHER" id="PTHR32114">
    <property type="entry name" value="ABC TRANSPORTER ABCH.3"/>
    <property type="match status" value="1"/>
</dbReference>
<feature type="coiled-coil region" evidence="2">
    <location>
        <begin position="567"/>
        <end position="611"/>
    </location>
</feature>
<dbReference type="SUPFAM" id="SSF52540">
    <property type="entry name" value="P-loop containing nucleoside triphosphate hydrolases"/>
    <property type="match status" value="1"/>
</dbReference>
<feature type="coiled-coil region" evidence="2">
    <location>
        <begin position="205"/>
        <end position="239"/>
    </location>
</feature>
<dbReference type="Proteomes" id="UP000596004">
    <property type="component" value="Chromosome"/>
</dbReference>
<organism evidence="4">
    <name type="scientific">Candidatus Iainarchaeum sp</name>
    <dbReference type="NCBI Taxonomy" id="3101447"/>
    <lineage>
        <taxon>Archaea</taxon>
        <taxon>Candidatus Iainarchaeota</taxon>
        <taxon>Candidatus Iainarchaeia</taxon>
        <taxon>Candidatus Iainarchaeales</taxon>
        <taxon>Candidatus Iainarchaeaceae</taxon>
        <taxon>Candidatus Iainarchaeum</taxon>
    </lineage>
</organism>
<evidence type="ECO:0000313" key="4">
    <source>
        <dbReference type="EMBL" id="QQR92678.1"/>
    </source>
</evidence>
<keyword evidence="1 2" id="KW-0175">Coiled coil</keyword>
<name>A0A7T9I1T5_9ARCH</name>
<reference evidence="4" key="1">
    <citation type="submission" date="2020-11" db="EMBL/GenBank/DDBJ databases">
        <title>Connecting structure to function with the recovery of over 1000 high-quality activated sludge metagenome-assembled genomes encoding full-length rRNA genes using long-read sequencing.</title>
        <authorList>
            <person name="Singleton C.M."/>
            <person name="Petriglieri F."/>
            <person name="Kristensen J.M."/>
            <person name="Kirkegaard R.H."/>
            <person name="Michaelsen T.Y."/>
            <person name="Andersen M.H."/>
            <person name="Karst S.M."/>
            <person name="Dueholm M.S."/>
            <person name="Nielsen P.H."/>
            <person name="Albertsen M."/>
        </authorList>
    </citation>
    <scope>NUCLEOTIDE SEQUENCE</scope>
    <source>
        <strain evidence="4">Fred_18-Q3-R57-64_BAT3C.431</strain>
    </source>
</reference>
<dbReference type="EMBL" id="CP064981">
    <property type="protein sequence ID" value="QQR92678.1"/>
    <property type="molecule type" value="Genomic_DNA"/>
</dbReference>
<feature type="coiled-coil region" evidence="2">
    <location>
        <begin position="439"/>
        <end position="486"/>
    </location>
</feature>
<dbReference type="Gene3D" id="1.10.287.510">
    <property type="entry name" value="Helix hairpin bin"/>
    <property type="match status" value="1"/>
</dbReference>
<sequence>MIDSLVLENWKTHKRSTFNFRKGTNVLVGVIGSGKSSVLDGICYGLYGTFPALKSSRVSSEDLLTRKPSTADIAKIEVCFSKNGKKYKVERVLKRNGINEGRLYADETLIAGPKPTQTTERVEQELGVSYELFVRGVYSEQNQVDYFLKLNPGERKKKFDELLDLQKYEIVRNNANQVALQFKRKQENDAAQLAQLDLVLQQTDVNELRSRHAQQSLHLKELQSQKVRVADELVELAKKKMKMEDDWKVLKLLKEKQQQLHAKQQLYRDQVAQFESENPSFAGKTHADLQSQKQAVLERYRSLIEKQKQHQMAELRLQKAIQKEELLQKNHHQLLQSIQNRTIEEVEFVETQILGQLSSCEQKIGEKESLIQESKSKSFALQEKLKHSHEEEKNLASLHASCATCKQTISNEHKQSLLLQLHAQRTAIQNEQQSLSMQTQSLVQELQLIKNELKENQSKQQSIAVLKSKCAELLRVEKELETAKNETITTKAALTAMGNTISQADLDAVSKESHAIDLALQNALRVQELGKIGLELDSNQKQMEWFSISESDVVAISQEHTRMHTQLQSFERELIAIEQALKDLHARLQGMDLMQKEKERMLARLQRSKEVEEAMRVWGNALISTQQQLREWVLEAVNLALQELWPQVYPYRDYIHAQLVADENDYVLRVQERLGNWVDVESSLSGGERSAAALTLRMAIAFVLTRQLSWMILDEPTHNLDTKSVGMLSQMLRERLPGLVDQIFVITHNPEIEKSATGSLYLLQREKNEDGMTIPVIKTIDHGTRVE</sequence>